<keyword evidence="3" id="KW-1185">Reference proteome</keyword>
<evidence type="ECO:0000256" key="1">
    <source>
        <dbReference type="SAM" id="SignalP"/>
    </source>
</evidence>
<reference evidence="2 3" key="1">
    <citation type="journal article" date="2021" name="Elife">
        <title>Chloroplast acquisition without the gene transfer in kleptoplastic sea slugs, Plakobranchus ocellatus.</title>
        <authorList>
            <person name="Maeda T."/>
            <person name="Takahashi S."/>
            <person name="Yoshida T."/>
            <person name="Shimamura S."/>
            <person name="Takaki Y."/>
            <person name="Nagai Y."/>
            <person name="Toyoda A."/>
            <person name="Suzuki Y."/>
            <person name="Arimoto A."/>
            <person name="Ishii H."/>
            <person name="Satoh N."/>
            <person name="Nishiyama T."/>
            <person name="Hasebe M."/>
            <person name="Maruyama T."/>
            <person name="Minagawa J."/>
            <person name="Obokata J."/>
            <person name="Shigenobu S."/>
        </authorList>
    </citation>
    <scope>NUCLEOTIDE SEQUENCE [LARGE SCALE GENOMIC DNA]</scope>
</reference>
<feature type="chain" id="PRO_5043629660" evidence="1">
    <location>
        <begin position="27"/>
        <end position="89"/>
    </location>
</feature>
<name>A0AAV4HYB1_9GAST</name>
<protein>
    <submittedName>
        <fullName evidence="2">Uncharacterized protein</fullName>
    </submittedName>
</protein>
<evidence type="ECO:0000313" key="2">
    <source>
        <dbReference type="EMBL" id="GFS03209.1"/>
    </source>
</evidence>
<proteinExistence type="predicted"/>
<comment type="caution">
    <text evidence="2">The sequence shown here is derived from an EMBL/GenBank/DDBJ whole genome shotgun (WGS) entry which is preliminary data.</text>
</comment>
<dbReference type="AlphaFoldDB" id="A0AAV4HYB1"/>
<organism evidence="2 3">
    <name type="scientific">Elysia marginata</name>
    <dbReference type="NCBI Taxonomy" id="1093978"/>
    <lineage>
        <taxon>Eukaryota</taxon>
        <taxon>Metazoa</taxon>
        <taxon>Spiralia</taxon>
        <taxon>Lophotrochozoa</taxon>
        <taxon>Mollusca</taxon>
        <taxon>Gastropoda</taxon>
        <taxon>Heterobranchia</taxon>
        <taxon>Euthyneura</taxon>
        <taxon>Panpulmonata</taxon>
        <taxon>Sacoglossa</taxon>
        <taxon>Placobranchoidea</taxon>
        <taxon>Plakobranchidae</taxon>
        <taxon>Elysia</taxon>
    </lineage>
</organism>
<dbReference type="EMBL" id="BMAT01002261">
    <property type="protein sequence ID" value="GFS03209.1"/>
    <property type="molecule type" value="Genomic_DNA"/>
</dbReference>
<dbReference type="Proteomes" id="UP000762676">
    <property type="component" value="Unassembled WGS sequence"/>
</dbReference>
<sequence>MSFRSVGAVLLVQLLGSLLLLEGSSSLNVVHSDSHGTNIQQLDGPALEQEVLSGQPTPGVWSDNKLPFPRHSFCPPCEIDRGKGLSVDL</sequence>
<accession>A0AAV4HYB1</accession>
<keyword evidence="1" id="KW-0732">Signal</keyword>
<evidence type="ECO:0000313" key="3">
    <source>
        <dbReference type="Proteomes" id="UP000762676"/>
    </source>
</evidence>
<gene>
    <name evidence="2" type="ORF">ElyMa_001144100</name>
</gene>
<feature type="signal peptide" evidence="1">
    <location>
        <begin position="1"/>
        <end position="26"/>
    </location>
</feature>